<accession>W4GBW1</accession>
<dbReference type="Gene3D" id="1.25.40.20">
    <property type="entry name" value="Ankyrin repeat-containing domain"/>
    <property type="match status" value="1"/>
</dbReference>
<dbReference type="InterPro" id="IPR036770">
    <property type="entry name" value="Ankyrin_rpt-contain_sf"/>
</dbReference>
<dbReference type="Gene3D" id="3.30.40.10">
    <property type="entry name" value="Zinc/RING finger domain, C3HC4 (zinc finger)"/>
    <property type="match status" value="1"/>
</dbReference>
<reference evidence="5" key="1">
    <citation type="submission" date="2013-12" db="EMBL/GenBank/DDBJ databases">
        <title>The Genome Sequence of Aphanomyces astaci APO3.</title>
        <authorList>
            <consortium name="The Broad Institute Genomics Platform"/>
            <person name="Russ C."/>
            <person name="Tyler B."/>
            <person name="van West P."/>
            <person name="Dieguez-Uribeondo J."/>
            <person name="Young S.K."/>
            <person name="Zeng Q."/>
            <person name="Gargeya S."/>
            <person name="Fitzgerald M."/>
            <person name="Abouelleil A."/>
            <person name="Alvarado L."/>
            <person name="Chapman S.B."/>
            <person name="Gainer-Dewar J."/>
            <person name="Goldberg J."/>
            <person name="Griggs A."/>
            <person name="Gujja S."/>
            <person name="Hansen M."/>
            <person name="Howarth C."/>
            <person name="Imamovic A."/>
            <person name="Ireland A."/>
            <person name="Larimer J."/>
            <person name="McCowan C."/>
            <person name="Murphy C."/>
            <person name="Pearson M."/>
            <person name="Poon T.W."/>
            <person name="Priest M."/>
            <person name="Roberts A."/>
            <person name="Saif S."/>
            <person name="Shea T."/>
            <person name="Sykes S."/>
            <person name="Wortman J."/>
            <person name="Nusbaum C."/>
            <person name="Birren B."/>
        </authorList>
    </citation>
    <scope>NUCLEOTIDE SEQUENCE [LARGE SCALE GENOMIC DNA]</scope>
    <source>
        <strain evidence="5">APO3</strain>
    </source>
</reference>
<evidence type="ECO:0000256" key="3">
    <source>
        <dbReference type="PROSITE-ProRule" id="PRU00023"/>
    </source>
</evidence>
<feature type="repeat" description="ANK" evidence="3">
    <location>
        <begin position="112"/>
        <end position="136"/>
    </location>
</feature>
<proteinExistence type="predicted"/>
<evidence type="ECO:0000313" key="5">
    <source>
        <dbReference type="EMBL" id="ETV77145.1"/>
    </source>
</evidence>
<dbReference type="PROSITE" id="PS50297">
    <property type="entry name" value="ANK_REP_REGION"/>
    <property type="match status" value="2"/>
</dbReference>
<dbReference type="EMBL" id="KI913134">
    <property type="protein sequence ID" value="ETV77145.1"/>
    <property type="molecule type" value="Genomic_DNA"/>
</dbReference>
<gene>
    <name evidence="5" type="ORF">H257_09036</name>
</gene>
<dbReference type="OrthoDB" id="341259at2759"/>
<feature type="compositionally biased region" description="Low complexity" evidence="4">
    <location>
        <begin position="364"/>
        <end position="375"/>
    </location>
</feature>
<keyword evidence="2 3" id="KW-0040">ANK repeat</keyword>
<dbReference type="GeneID" id="20811032"/>
<dbReference type="Pfam" id="PF12796">
    <property type="entry name" value="Ank_2"/>
    <property type="match status" value="1"/>
</dbReference>
<protein>
    <submittedName>
        <fullName evidence="5">Uncharacterized protein</fullName>
    </submittedName>
</protein>
<dbReference type="RefSeq" id="XP_009833451.1">
    <property type="nucleotide sequence ID" value="XM_009835149.1"/>
</dbReference>
<feature type="repeat" description="ANK" evidence="3">
    <location>
        <begin position="147"/>
        <end position="187"/>
    </location>
</feature>
<dbReference type="VEuPathDB" id="FungiDB:H257_09036"/>
<feature type="compositionally biased region" description="Polar residues" evidence="4">
    <location>
        <begin position="40"/>
        <end position="57"/>
    </location>
</feature>
<dbReference type="SUPFAM" id="SSF48403">
    <property type="entry name" value="Ankyrin repeat"/>
    <property type="match status" value="1"/>
</dbReference>
<dbReference type="PANTHER" id="PTHR24198">
    <property type="entry name" value="ANKYRIN REPEAT AND PROTEIN KINASE DOMAIN-CONTAINING PROTEIN"/>
    <property type="match status" value="1"/>
</dbReference>
<evidence type="ECO:0000256" key="4">
    <source>
        <dbReference type="SAM" id="MobiDB-lite"/>
    </source>
</evidence>
<evidence type="ECO:0000256" key="2">
    <source>
        <dbReference type="ARBA" id="ARBA00023043"/>
    </source>
</evidence>
<dbReference type="InterPro" id="IPR002110">
    <property type="entry name" value="Ankyrin_rpt"/>
</dbReference>
<dbReference type="AlphaFoldDB" id="W4GBW1"/>
<dbReference type="PANTHER" id="PTHR24198:SF165">
    <property type="entry name" value="ANKYRIN REPEAT-CONTAINING PROTEIN-RELATED"/>
    <property type="match status" value="1"/>
</dbReference>
<dbReference type="STRING" id="112090.W4GBW1"/>
<feature type="region of interest" description="Disordered" evidence="4">
    <location>
        <begin position="1"/>
        <end position="59"/>
    </location>
</feature>
<name>W4GBW1_APHAT</name>
<feature type="region of interest" description="Disordered" evidence="4">
    <location>
        <begin position="347"/>
        <end position="377"/>
    </location>
</feature>
<keyword evidence="1" id="KW-0677">Repeat</keyword>
<dbReference type="SMART" id="SM00248">
    <property type="entry name" value="ANK"/>
    <property type="match status" value="4"/>
</dbReference>
<dbReference type="PROSITE" id="PS50088">
    <property type="entry name" value="ANK_REPEAT"/>
    <property type="match status" value="2"/>
</dbReference>
<dbReference type="InterPro" id="IPR013083">
    <property type="entry name" value="Znf_RING/FYVE/PHD"/>
</dbReference>
<sequence>MYFGHAASTTPRQRPLPPSSSDMKDHAGFLPSYAPHEMTESPSPSPASQHARSSSLSMDDPTVQKSLFDMFNKRGYNLISPSKSMVNGNNDSFSSTASSSMSSVIGFREPLHGQTPIHIAIRRGDVHVVEALLKSGDADVLQMRDDHGNTPLHFAVGTSSRRMSVSIATRMVALLLDAGASVHAVNHKGLSPIMVHLLTVRKDDPSILTMLLKHGSNANACVDRVPLLHLAVAAKLPMFTATLIRHGAHLHATNDLGQFLREVAPMNMLVTMLAHLTSAPSFLPLDAHSQCMDCRRHIKPAKRQNLPILFRWFFFRSTSTQATHCFHCGWIYCSSCTTIQPVRDGLPSSCRRSEAEEEEDRLSRPLSKRLPLSRRPPADMKKDVSIRVCRICANLLKERLVKAASAGARASLYRFQQQQLPSASTTSASASLHHTPR</sequence>
<dbReference type="PRINTS" id="PR01415">
    <property type="entry name" value="ANKYRIN"/>
</dbReference>
<organism evidence="5">
    <name type="scientific">Aphanomyces astaci</name>
    <name type="common">Crayfish plague agent</name>
    <dbReference type="NCBI Taxonomy" id="112090"/>
    <lineage>
        <taxon>Eukaryota</taxon>
        <taxon>Sar</taxon>
        <taxon>Stramenopiles</taxon>
        <taxon>Oomycota</taxon>
        <taxon>Saprolegniomycetes</taxon>
        <taxon>Saprolegniales</taxon>
        <taxon>Verrucalvaceae</taxon>
        <taxon>Aphanomyces</taxon>
    </lineage>
</organism>
<evidence type="ECO:0000256" key="1">
    <source>
        <dbReference type="ARBA" id="ARBA00022737"/>
    </source>
</evidence>